<evidence type="ECO:0000313" key="3">
    <source>
        <dbReference type="EMBL" id="CAF2136441.1"/>
    </source>
</evidence>
<name>A0A816WMF8_BRANA</name>
<feature type="transmembrane region" description="Helical" evidence="2">
    <location>
        <begin position="29"/>
        <end position="52"/>
    </location>
</feature>
<evidence type="ECO:0000256" key="2">
    <source>
        <dbReference type="SAM" id="Phobius"/>
    </source>
</evidence>
<feature type="transmembrane region" description="Helical" evidence="2">
    <location>
        <begin position="64"/>
        <end position="83"/>
    </location>
</feature>
<dbReference type="AlphaFoldDB" id="A0A816WMF8"/>
<gene>
    <name evidence="3" type="ORF">DARMORV10_A02P04510.1</name>
</gene>
<organism evidence="3">
    <name type="scientific">Brassica napus</name>
    <name type="common">Rape</name>
    <dbReference type="NCBI Taxonomy" id="3708"/>
    <lineage>
        <taxon>Eukaryota</taxon>
        <taxon>Viridiplantae</taxon>
        <taxon>Streptophyta</taxon>
        <taxon>Embryophyta</taxon>
        <taxon>Tracheophyta</taxon>
        <taxon>Spermatophyta</taxon>
        <taxon>Magnoliopsida</taxon>
        <taxon>eudicotyledons</taxon>
        <taxon>Gunneridae</taxon>
        <taxon>Pentapetalae</taxon>
        <taxon>rosids</taxon>
        <taxon>malvids</taxon>
        <taxon>Brassicales</taxon>
        <taxon>Brassicaceae</taxon>
        <taxon>Brassiceae</taxon>
        <taxon>Brassica</taxon>
    </lineage>
</organism>
<keyword evidence="2" id="KW-0472">Membrane</keyword>
<dbReference type="EMBL" id="HG994356">
    <property type="protein sequence ID" value="CAF2136441.1"/>
    <property type="molecule type" value="Genomic_DNA"/>
</dbReference>
<dbReference type="Proteomes" id="UP001295469">
    <property type="component" value="Chromosome A02"/>
</dbReference>
<keyword evidence="2" id="KW-1133">Transmembrane helix</keyword>
<proteinExistence type="predicted"/>
<reference evidence="3" key="1">
    <citation type="submission" date="2021-01" db="EMBL/GenBank/DDBJ databases">
        <authorList>
            <consortium name="Genoscope - CEA"/>
            <person name="William W."/>
        </authorList>
    </citation>
    <scope>NUCLEOTIDE SEQUENCE</scope>
</reference>
<feature type="compositionally biased region" description="Polar residues" evidence="1">
    <location>
        <begin position="11"/>
        <end position="23"/>
    </location>
</feature>
<evidence type="ECO:0000256" key="1">
    <source>
        <dbReference type="SAM" id="MobiDB-lite"/>
    </source>
</evidence>
<feature type="region of interest" description="Disordered" evidence="1">
    <location>
        <begin position="1"/>
        <end position="23"/>
    </location>
</feature>
<accession>A0A816WMF8</accession>
<sequence length="84" mass="9422">MTHVRSRSRHNAMSENTEAQNVPRSSVRVCVFFASLASLPHTGGGFVTFLLYLDINKGSSFISLSLRVEFVFYLSVSLSRFMIC</sequence>
<keyword evidence="2" id="KW-0812">Transmembrane</keyword>
<feature type="compositionally biased region" description="Basic residues" evidence="1">
    <location>
        <begin position="1"/>
        <end position="10"/>
    </location>
</feature>
<protein>
    <submittedName>
        <fullName evidence="3">(rape) hypothetical protein</fullName>
    </submittedName>
</protein>